<sequence>MGALNPPHSASEDRKVRIVCISDTHNDDCTGSLPDGDVLIHSGDMTDFGTMEELQAAYDWISTLPHKVKIIVAGNHDMALDEKHKDFLPSALAVFKSEAARAAGIHYLDRQVEEIQLLPDSSSNTAVPVYANPCQPEFLGKPYAFIYAPHPSPQAAEAWAGAPSTPSSVPIWVTHCPPLGRLDWIPIPPLTGCPVLAEAVARARPALSVFGHYHISHGVELVTWHDETDKVAKAEKLVSDGAPAHLDFTKPELRFEPGRKTIFVNAAWMTLAKPRTEERYQPIVLDLPLDLLV</sequence>
<organism evidence="2 3">
    <name type="scientific">Canariomyces notabilis</name>
    <dbReference type="NCBI Taxonomy" id="2074819"/>
    <lineage>
        <taxon>Eukaryota</taxon>
        <taxon>Fungi</taxon>
        <taxon>Dikarya</taxon>
        <taxon>Ascomycota</taxon>
        <taxon>Pezizomycotina</taxon>
        <taxon>Sordariomycetes</taxon>
        <taxon>Sordariomycetidae</taxon>
        <taxon>Sordariales</taxon>
        <taxon>Chaetomiaceae</taxon>
        <taxon>Canariomyces</taxon>
    </lineage>
</organism>
<keyword evidence="3" id="KW-1185">Reference proteome</keyword>
<evidence type="ECO:0000313" key="2">
    <source>
        <dbReference type="EMBL" id="KAK4111014.1"/>
    </source>
</evidence>
<dbReference type="Pfam" id="PF00149">
    <property type="entry name" value="Metallophos"/>
    <property type="match status" value="1"/>
</dbReference>
<protein>
    <submittedName>
        <fullName evidence="2">Metallo-dependent phosphatase</fullName>
    </submittedName>
</protein>
<dbReference type="InterPro" id="IPR029052">
    <property type="entry name" value="Metallo-depent_PP-like"/>
</dbReference>
<dbReference type="InterPro" id="IPR051693">
    <property type="entry name" value="UPF0046_metallophosphoest"/>
</dbReference>
<dbReference type="PANTHER" id="PTHR12905">
    <property type="entry name" value="METALLOPHOSPHOESTERASE"/>
    <property type="match status" value="1"/>
</dbReference>
<dbReference type="CDD" id="cd07379">
    <property type="entry name" value="MPP_239FB"/>
    <property type="match status" value="1"/>
</dbReference>
<evidence type="ECO:0000259" key="1">
    <source>
        <dbReference type="Pfam" id="PF00149"/>
    </source>
</evidence>
<comment type="caution">
    <text evidence="2">The sequence shown here is derived from an EMBL/GenBank/DDBJ whole genome shotgun (WGS) entry which is preliminary data.</text>
</comment>
<dbReference type="InterPro" id="IPR004843">
    <property type="entry name" value="Calcineurin-like_PHP"/>
</dbReference>
<dbReference type="GO" id="GO:0016787">
    <property type="term" value="F:hydrolase activity"/>
    <property type="evidence" value="ECO:0007669"/>
    <property type="project" value="InterPro"/>
</dbReference>
<dbReference type="SUPFAM" id="SSF56300">
    <property type="entry name" value="Metallo-dependent phosphatases"/>
    <property type="match status" value="1"/>
</dbReference>
<name>A0AAN6TB18_9PEZI</name>
<dbReference type="Proteomes" id="UP001302812">
    <property type="component" value="Unassembled WGS sequence"/>
</dbReference>
<dbReference type="EMBL" id="MU853348">
    <property type="protein sequence ID" value="KAK4111014.1"/>
    <property type="molecule type" value="Genomic_DNA"/>
</dbReference>
<reference evidence="2" key="1">
    <citation type="journal article" date="2023" name="Mol. Phylogenet. Evol.">
        <title>Genome-scale phylogeny and comparative genomics of the fungal order Sordariales.</title>
        <authorList>
            <person name="Hensen N."/>
            <person name="Bonometti L."/>
            <person name="Westerberg I."/>
            <person name="Brannstrom I.O."/>
            <person name="Guillou S."/>
            <person name="Cros-Aarteil S."/>
            <person name="Calhoun S."/>
            <person name="Haridas S."/>
            <person name="Kuo A."/>
            <person name="Mondo S."/>
            <person name="Pangilinan J."/>
            <person name="Riley R."/>
            <person name="LaButti K."/>
            <person name="Andreopoulos B."/>
            <person name="Lipzen A."/>
            <person name="Chen C."/>
            <person name="Yan M."/>
            <person name="Daum C."/>
            <person name="Ng V."/>
            <person name="Clum A."/>
            <person name="Steindorff A."/>
            <person name="Ohm R.A."/>
            <person name="Martin F."/>
            <person name="Silar P."/>
            <person name="Natvig D.O."/>
            <person name="Lalanne C."/>
            <person name="Gautier V."/>
            <person name="Ament-Velasquez S.L."/>
            <person name="Kruys A."/>
            <person name="Hutchinson M.I."/>
            <person name="Powell A.J."/>
            <person name="Barry K."/>
            <person name="Miller A.N."/>
            <person name="Grigoriev I.V."/>
            <person name="Debuchy R."/>
            <person name="Gladieux P."/>
            <person name="Hiltunen Thoren M."/>
            <person name="Johannesson H."/>
        </authorList>
    </citation>
    <scope>NUCLEOTIDE SEQUENCE</scope>
    <source>
        <strain evidence="2">CBS 508.74</strain>
    </source>
</reference>
<proteinExistence type="predicted"/>
<reference evidence="2" key="2">
    <citation type="submission" date="2023-05" db="EMBL/GenBank/DDBJ databases">
        <authorList>
            <consortium name="Lawrence Berkeley National Laboratory"/>
            <person name="Steindorff A."/>
            <person name="Hensen N."/>
            <person name="Bonometti L."/>
            <person name="Westerberg I."/>
            <person name="Brannstrom I.O."/>
            <person name="Guillou S."/>
            <person name="Cros-Aarteil S."/>
            <person name="Calhoun S."/>
            <person name="Haridas S."/>
            <person name="Kuo A."/>
            <person name="Mondo S."/>
            <person name="Pangilinan J."/>
            <person name="Riley R."/>
            <person name="Labutti K."/>
            <person name="Andreopoulos B."/>
            <person name="Lipzen A."/>
            <person name="Chen C."/>
            <person name="Yanf M."/>
            <person name="Daum C."/>
            <person name="Ng V."/>
            <person name="Clum A."/>
            <person name="Ohm R."/>
            <person name="Martin F."/>
            <person name="Silar P."/>
            <person name="Natvig D."/>
            <person name="Lalanne C."/>
            <person name="Gautier V."/>
            <person name="Ament-Velasquez S.L."/>
            <person name="Kruys A."/>
            <person name="Hutchinson M.I."/>
            <person name="Powell A.J."/>
            <person name="Barry K."/>
            <person name="Miller A.N."/>
            <person name="Grigoriev I.V."/>
            <person name="Debuchy R."/>
            <person name="Gladieux P."/>
            <person name="Thoren M.H."/>
            <person name="Johannesson H."/>
        </authorList>
    </citation>
    <scope>NUCLEOTIDE SEQUENCE</scope>
    <source>
        <strain evidence="2">CBS 508.74</strain>
    </source>
</reference>
<gene>
    <name evidence="2" type="ORF">N656DRAFT_713016</name>
</gene>
<dbReference type="AlphaFoldDB" id="A0AAN6TB18"/>
<feature type="domain" description="Calcineurin-like phosphoesterase" evidence="1">
    <location>
        <begin position="17"/>
        <end position="215"/>
    </location>
</feature>
<dbReference type="Gene3D" id="3.60.21.10">
    <property type="match status" value="1"/>
</dbReference>
<dbReference type="RefSeq" id="XP_064668584.1">
    <property type="nucleotide sequence ID" value="XM_064811865.1"/>
</dbReference>
<evidence type="ECO:0000313" key="3">
    <source>
        <dbReference type="Proteomes" id="UP001302812"/>
    </source>
</evidence>
<dbReference type="PANTHER" id="PTHR12905:SF0">
    <property type="entry name" value="CALCINEURIN-LIKE PHOSPHOESTERASE DOMAIN-CONTAINING PROTEIN"/>
    <property type="match status" value="1"/>
</dbReference>
<dbReference type="GeneID" id="89935990"/>
<accession>A0AAN6TB18</accession>